<dbReference type="GO" id="GO:0051536">
    <property type="term" value="F:iron-sulfur cluster binding"/>
    <property type="evidence" value="ECO:0007669"/>
    <property type="project" value="UniProtKB-KW"/>
</dbReference>
<keyword evidence="2" id="KW-0408">Iron</keyword>
<evidence type="ECO:0000256" key="1">
    <source>
        <dbReference type="ARBA" id="ARBA00022723"/>
    </source>
</evidence>
<dbReference type="SUPFAM" id="SSF53920">
    <property type="entry name" value="Fe-only hydrogenase"/>
    <property type="match status" value="1"/>
</dbReference>
<dbReference type="Pfam" id="PF02906">
    <property type="entry name" value="Fe_hyd_lg_C"/>
    <property type="match status" value="1"/>
</dbReference>
<comment type="caution">
    <text evidence="5">The sequence shown here is derived from an EMBL/GenBank/DDBJ whole genome shotgun (WGS) entry which is preliminary data.</text>
</comment>
<dbReference type="InterPro" id="IPR027631">
    <property type="entry name" value="Mono_FeFe_hydrog"/>
</dbReference>
<accession>A0A9D1HHD2</accession>
<evidence type="ECO:0000256" key="2">
    <source>
        <dbReference type="ARBA" id="ARBA00023004"/>
    </source>
</evidence>
<dbReference type="Pfam" id="PF00037">
    <property type="entry name" value="Fer4"/>
    <property type="match status" value="1"/>
</dbReference>
<dbReference type="EMBL" id="DVLT01000051">
    <property type="protein sequence ID" value="HIU03284.1"/>
    <property type="molecule type" value="Genomic_DNA"/>
</dbReference>
<keyword evidence="1" id="KW-0479">Metal-binding</keyword>
<reference evidence="5" key="2">
    <citation type="journal article" date="2021" name="PeerJ">
        <title>Extensive microbial diversity within the chicken gut microbiome revealed by metagenomics and culture.</title>
        <authorList>
            <person name="Gilroy R."/>
            <person name="Ravi A."/>
            <person name="Getino M."/>
            <person name="Pursley I."/>
            <person name="Horton D.L."/>
            <person name="Alikhan N.F."/>
            <person name="Baker D."/>
            <person name="Gharbi K."/>
            <person name="Hall N."/>
            <person name="Watson M."/>
            <person name="Adriaenssens E.M."/>
            <person name="Foster-Nyarko E."/>
            <person name="Jarju S."/>
            <person name="Secka A."/>
            <person name="Antonio M."/>
            <person name="Oren A."/>
            <person name="Chaudhuri R.R."/>
            <person name="La Ragione R."/>
            <person name="Hildebrand F."/>
            <person name="Pallen M.J."/>
        </authorList>
    </citation>
    <scope>NUCLEOTIDE SEQUENCE</scope>
    <source>
        <strain evidence="5">CHK187-14744</strain>
    </source>
</reference>
<dbReference type="InterPro" id="IPR004108">
    <property type="entry name" value="Fe_hydrogenase_lsu_C"/>
</dbReference>
<dbReference type="InterPro" id="IPR017900">
    <property type="entry name" value="4Fe4S_Fe_S_CS"/>
</dbReference>
<dbReference type="PANTHER" id="PTHR11615">
    <property type="entry name" value="NITRATE, FORMATE, IRON DEHYDROGENASE"/>
    <property type="match status" value="1"/>
</dbReference>
<keyword evidence="3" id="KW-0411">Iron-sulfur</keyword>
<dbReference type="GO" id="GO:0046872">
    <property type="term" value="F:metal ion binding"/>
    <property type="evidence" value="ECO:0007669"/>
    <property type="project" value="UniProtKB-KW"/>
</dbReference>
<reference evidence="5" key="1">
    <citation type="submission" date="2020-10" db="EMBL/GenBank/DDBJ databases">
        <authorList>
            <person name="Gilroy R."/>
        </authorList>
    </citation>
    <scope>NUCLEOTIDE SEQUENCE</scope>
    <source>
        <strain evidence="5">CHK187-14744</strain>
    </source>
</reference>
<dbReference type="InterPro" id="IPR057431">
    <property type="entry name" value="LdpA_Fe-S-bd"/>
</dbReference>
<feature type="domain" description="4Fe-4S ferredoxin-type" evidence="4">
    <location>
        <begin position="170"/>
        <end position="199"/>
    </location>
</feature>
<sequence>MERKFATVIDKLKFQVNMEVAKQAFEGTLDERRDEIPYMVIPGNKPQYRCCVYREREIIRQRVRLAEGRMPVSDGNPKNIVQVIPAACEGCPISRFTVSENCQMCMAKKCESACKFGAISFSNGQAHIDPAKCKECGQCMKACPYNAIVDRMRPCKRACPVDAITMDEDGLAVIDENKCISCGQCVIGCPFGAISDRSFLVDVINLIRSGAKVYAMVAPAVEGQFGADVSVGMLREAVKDLGFEDMFEVSLGADFVSKNEALELEEKMKAGEKMTTSCCPAFVNMIKKHFPQVLDKMSTTISPMQATARLIKAMYPDAICVFIGPCIAKKSEVIDSVTFEGADYALTYQELLAMFDAKEIDPSAYKGEMQQGSRYGKNYSVSGGVTASVLRTYEERNVDLPVKVCKANGALECKKALMLLKVGRLPEDFIEGMACEGGCVSGPAMLEKSPKSMKDRKHQIDQADGRDIITNVDQYEAYHVDMHRK</sequence>
<evidence type="ECO:0000259" key="4">
    <source>
        <dbReference type="PROSITE" id="PS51379"/>
    </source>
</evidence>
<proteinExistence type="predicted"/>
<dbReference type="PROSITE" id="PS00198">
    <property type="entry name" value="4FE4S_FER_1"/>
    <property type="match status" value="2"/>
</dbReference>
<name>A0A9D1HHD2_9FIRM</name>
<gene>
    <name evidence="5" type="ORF">IAB63_08540</name>
</gene>
<feature type="domain" description="4Fe-4S ferredoxin-type" evidence="4">
    <location>
        <begin position="124"/>
        <end position="153"/>
    </location>
</feature>
<dbReference type="Gene3D" id="3.40.950.10">
    <property type="entry name" value="Fe-only Hydrogenase (Larger Subunit), Chain L, domain 3"/>
    <property type="match status" value="1"/>
</dbReference>
<dbReference type="PROSITE" id="PS51379">
    <property type="entry name" value="4FE4S_FER_2"/>
    <property type="match status" value="2"/>
</dbReference>
<dbReference type="InterPro" id="IPR009016">
    <property type="entry name" value="Fe_hydrogenase"/>
</dbReference>
<dbReference type="InterPro" id="IPR050340">
    <property type="entry name" value="Cytosolic_Fe-S_CAF"/>
</dbReference>
<dbReference type="Pfam" id="PF25160">
    <property type="entry name" value="LdpA_Fe-S-bd"/>
    <property type="match status" value="1"/>
</dbReference>
<protein>
    <submittedName>
        <fullName evidence="5">4Fe-4S dicluster domain-containing protein</fullName>
    </submittedName>
</protein>
<dbReference type="InterPro" id="IPR017896">
    <property type="entry name" value="4Fe4S_Fe-S-bd"/>
</dbReference>
<dbReference type="Gene3D" id="3.30.70.20">
    <property type="match status" value="2"/>
</dbReference>
<dbReference type="AlphaFoldDB" id="A0A9D1HHD2"/>
<dbReference type="Proteomes" id="UP000824164">
    <property type="component" value="Unassembled WGS sequence"/>
</dbReference>
<evidence type="ECO:0000313" key="6">
    <source>
        <dbReference type="Proteomes" id="UP000824164"/>
    </source>
</evidence>
<evidence type="ECO:0000256" key="3">
    <source>
        <dbReference type="ARBA" id="ARBA00023014"/>
    </source>
</evidence>
<dbReference type="NCBIfam" id="TIGR04105">
    <property type="entry name" value="FeFe_hydrog_B1"/>
    <property type="match status" value="1"/>
</dbReference>
<dbReference type="CDD" id="cd10549">
    <property type="entry name" value="MtMvhB_like"/>
    <property type="match status" value="1"/>
</dbReference>
<organism evidence="5 6">
    <name type="scientific">Candidatus Onthocola gallistercoris</name>
    <dbReference type="NCBI Taxonomy" id="2840876"/>
    <lineage>
        <taxon>Bacteria</taxon>
        <taxon>Bacillati</taxon>
        <taxon>Bacillota</taxon>
        <taxon>Bacilli</taxon>
        <taxon>Candidatus Onthocola</taxon>
    </lineage>
</organism>
<evidence type="ECO:0000313" key="5">
    <source>
        <dbReference type="EMBL" id="HIU03284.1"/>
    </source>
</evidence>
<dbReference type="SUPFAM" id="SSF54862">
    <property type="entry name" value="4Fe-4S ferredoxins"/>
    <property type="match status" value="1"/>
</dbReference>